<dbReference type="Gene3D" id="3.90.70.10">
    <property type="entry name" value="Cysteine proteinases"/>
    <property type="match status" value="1"/>
</dbReference>
<dbReference type="EMBL" id="CP126214">
    <property type="protein sequence ID" value="WIA16012.1"/>
    <property type="molecule type" value="Genomic_DNA"/>
</dbReference>
<dbReference type="InterPro" id="IPR039417">
    <property type="entry name" value="Peptidase_C1A_papain-like"/>
</dbReference>
<protein>
    <recommendedName>
        <fullName evidence="2">LysM domain-containing protein</fullName>
    </recommendedName>
</protein>
<dbReference type="Proteomes" id="UP001244341">
    <property type="component" value="Chromosome 7b"/>
</dbReference>
<reference evidence="3 4" key="1">
    <citation type="submission" date="2023-05" db="EMBL/GenBank/DDBJ databases">
        <title>A 100% complete, gapless, phased diploid assembly of the Scenedesmus obliquus UTEX 3031 genome.</title>
        <authorList>
            <person name="Biondi T.C."/>
            <person name="Hanschen E.R."/>
            <person name="Kwon T."/>
            <person name="Eng W."/>
            <person name="Kruse C.P.S."/>
            <person name="Koehler S.I."/>
            <person name="Kunde Y."/>
            <person name="Gleasner C.D."/>
            <person name="You Mak K.T."/>
            <person name="Polle J."/>
            <person name="Hovde B.T."/>
            <person name="Starkenburg S.R."/>
        </authorList>
    </citation>
    <scope>NUCLEOTIDE SEQUENCE [LARGE SCALE GENOMIC DNA]</scope>
    <source>
        <strain evidence="3 4">DOE0152z</strain>
    </source>
</reference>
<organism evidence="3 4">
    <name type="scientific">Tetradesmus obliquus</name>
    <name type="common">Green alga</name>
    <name type="synonym">Acutodesmus obliquus</name>
    <dbReference type="NCBI Taxonomy" id="3088"/>
    <lineage>
        <taxon>Eukaryota</taxon>
        <taxon>Viridiplantae</taxon>
        <taxon>Chlorophyta</taxon>
        <taxon>core chlorophytes</taxon>
        <taxon>Chlorophyceae</taxon>
        <taxon>CS clade</taxon>
        <taxon>Sphaeropleales</taxon>
        <taxon>Scenedesmaceae</taxon>
        <taxon>Tetradesmus</taxon>
    </lineage>
</organism>
<evidence type="ECO:0000313" key="4">
    <source>
        <dbReference type="Proteomes" id="UP001244341"/>
    </source>
</evidence>
<evidence type="ECO:0000256" key="1">
    <source>
        <dbReference type="SAM" id="MobiDB-lite"/>
    </source>
</evidence>
<dbReference type="CDD" id="cd02248">
    <property type="entry name" value="Peptidase_C1A"/>
    <property type="match status" value="1"/>
</dbReference>
<evidence type="ECO:0000259" key="2">
    <source>
        <dbReference type="PROSITE" id="PS51782"/>
    </source>
</evidence>
<keyword evidence="4" id="KW-1185">Reference proteome</keyword>
<dbReference type="SMART" id="SM00645">
    <property type="entry name" value="Pept_C1"/>
    <property type="match status" value="1"/>
</dbReference>
<dbReference type="Pfam" id="PF01476">
    <property type="entry name" value="LysM"/>
    <property type="match status" value="2"/>
</dbReference>
<dbReference type="SUPFAM" id="SSF54001">
    <property type="entry name" value="Cysteine proteinases"/>
    <property type="match status" value="1"/>
</dbReference>
<feature type="domain" description="LysM" evidence="2">
    <location>
        <begin position="628"/>
        <end position="672"/>
    </location>
</feature>
<gene>
    <name evidence="3" type="ORF">OEZ85_012745</name>
</gene>
<accession>A0ABY8U3I8</accession>
<dbReference type="SUPFAM" id="SSF53474">
    <property type="entry name" value="alpha/beta-Hydrolases"/>
    <property type="match status" value="1"/>
</dbReference>
<dbReference type="InterPro" id="IPR017395">
    <property type="entry name" value="Chlorophyllase-like"/>
</dbReference>
<dbReference type="InterPro" id="IPR029058">
    <property type="entry name" value="AB_hydrolase_fold"/>
</dbReference>
<dbReference type="InterPro" id="IPR038765">
    <property type="entry name" value="Papain-like_cys_pep_sf"/>
</dbReference>
<feature type="region of interest" description="Disordered" evidence="1">
    <location>
        <begin position="592"/>
        <end position="615"/>
    </location>
</feature>
<dbReference type="PANTHER" id="PTHR33428:SF14">
    <property type="entry name" value="CARBOXYLESTERASE TYPE B DOMAIN-CONTAINING PROTEIN"/>
    <property type="match status" value="1"/>
</dbReference>
<dbReference type="Pfam" id="PF07224">
    <property type="entry name" value="Chlorophyllase"/>
    <property type="match status" value="1"/>
</dbReference>
<sequence length="946" mass="101238">MVSSPTATAPAGPFPVCVLLNGFQARASYYAPLARRLASWGYVVLQYNAPALTIIPDAVEMPFLGEAVKWLKAASSGDAAQPALHGRADFDRLVLAGHSRGGKLAALHYSSGTVAGLPIRSAFLIDPVDNTAFTPESADYPSASKALKAAGRRIGMAAAGLVSSSNPEGSNWKLFEEAAAPGSWLMLLKRAGHTTFMKPPTGVEAWLLDRVFGGGPLARDTADSFMASMPGARPGAIRLDVLLLSSLVCMALLVTVQAQKSQRKVYTPPIKNQISPVTKFAPFKTNSVAFMNDMKSQKDIVAFANYLVATRQPYLPNDKVKMAAFKANLDRVLKNNGGTKLKHAYGLSLFTQMSPTQRAKYLGLRKKGKTAAQTLAENAEFLRRTARVSLEEMEAGAMKAYARSAEISAAMRTTVQQADYPDWTAILPAPKNQGCNLDNFGCNGGWYDAAFTFIRDNGITSGDEYPYAGEQRTCPAGLSDVSRLASYERLPDRNEAAMLEALRKGPIAVAINVDSAFSDYSGGVFASETCMGNDDVNHAVVIVGAGNDPDSGLDYWLVRNSWGETWGERGHIRMLRNVGGNGMCNIALHPYQATSADTPPTPPPDDNTDPVDPVDPPVDPPIDGCTDQTVTVTSSTVLPDLAKQYKTTVAKIQLDNNLDGKAPLTNGQQLAINCPTAFWSEPYGYPIGSRPLNNAMMAIPTEVSCPDGEYAVRLYIKPSQWYSPGKFTDNTFVGSLTMTCSGGTEFTIDAQPNFDAGWRDGATAQANGYSTIGIRSSSAVDSVEGVGAQSGGDTTFTCPEGSVVTGMAAGAKPDYYYANKNTKSHLMNLQFQCSNPFGSDRPATEKLKNLQKVRFSRVAFGLSCRAVVANVPKSGTGDSWQSIASKNNVLAMELIRANPNLTKFANGTKVFIPPCNNGFIQNVKRPKGQMLDYDAPSGGVAEASDN</sequence>
<dbReference type="InterPro" id="IPR000668">
    <property type="entry name" value="Peptidase_C1A_C"/>
</dbReference>
<dbReference type="Gene3D" id="3.40.50.1820">
    <property type="entry name" value="alpha/beta hydrolase"/>
    <property type="match status" value="1"/>
</dbReference>
<evidence type="ECO:0000313" key="3">
    <source>
        <dbReference type="EMBL" id="WIA16012.1"/>
    </source>
</evidence>
<dbReference type="Pfam" id="PF00112">
    <property type="entry name" value="Peptidase_C1"/>
    <property type="match status" value="1"/>
</dbReference>
<dbReference type="PANTHER" id="PTHR33428">
    <property type="entry name" value="CHLOROPHYLLASE-2, CHLOROPLASTIC"/>
    <property type="match status" value="1"/>
</dbReference>
<name>A0ABY8U3I8_TETOB</name>
<dbReference type="PROSITE" id="PS51782">
    <property type="entry name" value="LYSM"/>
    <property type="match status" value="1"/>
</dbReference>
<proteinExistence type="predicted"/>
<dbReference type="InterPro" id="IPR018392">
    <property type="entry name" value="LysM"/>
</dbReference>